<keyword evidence="7 9" id="KW-0234">DNA repair</keyword>
<protein>
    <recommendedName>
        <fullName evidence="9">Methylated-DNA--protein-cysteine methyltransferase</fullName>
        <ecNumber evidence="9">2.1.1.63</ecNumber>
    </recommendedName>
    <alternativeName>
        <fullName evidence="9">6-O-methylguanine-DNA methyltransferase</fullName>
        <shortName evidence="9">MGMT</shortName>
    </alternativeName>
    <alternativeName>
        <fullName evidence="9">O-6-methylguanine-DNA-alkyltransferase</fullName>
    </alternativeName>
</protein>
<dbReference type="SUPFAM" id="SSF53155">
    <property type="entry name" value="Methylated DNA-protein cysteine methyltransferase domain"/>
    <property type="match status" value="1"/>
</dbReference>
<dbReference type="HAMAP" id="MF_00772">
    <property type="entry name" value="OGT"/>
    <property type="match status" value="1"/>
</dbReference>
<evidence type="ECO:0000256" key="1">
    <source>
        <dbReference type="ARBA" id="ARBA00001286"/>
    </source>
</evidence>
<gene>
    <name evidence="12" type="ORF">SH1V18_22390</name>
</gene>
<evidence type="ECO:0000256" key="7">
    <source>
        <dbReference type="ARBA" id="ARBA00023204"/>
    </source>
</evidence>
<dbReference type="InterPro" id="IPR036631">
    <property type="entry name" value="MGMT_N_sf"/>
</dbReference>
<dbReference type="GO" id="GO:0032259">
    <property type="term" value="P:methylation"/>
    <property type="evidence" value="ECO:0007669"/>
    <property type="project" value="UniProtKB-KW"/>
</dbReference>
<keyword evidence="5 9" id="KW-0808">Transferase</keyword>
<dbReference type="InterPro" id="IPR001497">
    <property type="entry name" value="MethylDNA_cys_MeTrfase_AS"/>
</dbReference>
<comment type="caution">
    <text evidence="12">The sequence shown here is derived from an EMBL/GenBank/DDBJ whole genome shotgun (WGS) entry which is preliminary data.</text>
</comment>
<name>A0A9W5YAX4_9FIRM</name>
<keyword evidence="4 9" id="KW-0489">Methyltransferase</keyword>
<evidence type="ECO:0000313" key="12">
    <source>
        <dbReference type="EMBL" id="GKX29759.1"/>
    </source>
</evidence>
<dbReference type="InterPro" id="IPR008332">
    <property type="entry name" value="MethylG_MeTrfase_N"/>
</dbReference>
<dbReference type="Gene3D" id="3.30.160.70">
    <property type="entry name" value="Methylated DNA-protein cysteine methyltransferase domain"/>
    <property type="match status" value="1"/>
</dbReference>
<dbReference type="PANTHER" id="PTHR10815">
    <property type="entry name" value="METHYLATED-DNA--PROTEIN-CYSTEINE METHYLTRANSFERASE"/>
    <property type="match status" value="1"/>
</dbReference>
<comment type="catalytic activity">
    <reaction evidence="8 9">
        <text>a 6-O-methyl-2'-deoxyguanosine in DNA + L-cysteinyl-[protein] = S-methyl-L-cysteinyl-[protein] + a 2'-deoxyguanosine in DNA</text>
        <dbReference type="Rhea" id="RHEA:24000"/>
        <dbReference type="Rhea" id="RHEA-COMP:10131"/>
        <dbReference type="Rhea" id="RHEA-COMP:10132"/>
        <dbReference type="Rhea" id="RHEA-COMP:11367"/>
        <dbReference type="Rhea" id="RHEA-COMP:11368"/>
        <dbReference type="ChEBI" id="CHEBI:29950"/>
        <dbReference type="ChEBI" id="CHEBI:82612"/>
        <dbReference type="ChEBI" id="CHEBI:85445"/>
        <dbReference type="ChEBI" id="CHEBI:85448"/>
        <dbReference type="EC" id="2.1.1.63"/>
    </reaction>
</comment>
<dbReference type="GO" id="GO:0006307">
    <property type="term" value="P:DNA alkylation repair"/>
    <property type="evidence" value="ECO:0007669"/>
    <property type="project" value="UniProtKB-UniRule"/>
</dbReference>
<comment type="function">
    <text evidence="9">Involved in the cellular defense against the biological effects of O6-methylguanine (O6-MeG) and O4-methylthymine (O4-MeT) in DNA. Repairs the methylated nucleobase in DNA by stoichiometrically transferring the methyl group to a cysteine residue in the enzyme. This is a suicide reaction: the enzyme is irreversibly inactivated.</text>
</comment>
<dbReference type="InterPro" id="IPR014048">
    <property type="entry name" value="MethylDNA_cys_MeTrfase_DNA-bd"/>
</dbReference>
<evidence type="ECO:0000256" key="3">
    <source>
        <dbReference type="ARBA" id="ARBA00022490"/>
    </source>
</evidence>
<evidence type="ECO:0000256" key="5">
    <source>
        <dbReference type="ARBA" id="ARBA00022679"/>
    </source>
</evidence>
<accession>A0A9W5YAX4</accession>
<dbReference type="InterPro" id="IPR036388">
    <property type="entry name" value="WH-like_DNA-bd_sf"/>
</dbReference>
<dbReference type="CDD" id="cd06445">
    <property type="entry name" value="ATase"/>
    <property type="match status" value="1"/>
</dbReference>
<organism evidence="12 13">
    <name type="scientific">Vallitalea longa</name>
    <dbReference type="NCBI Taxonomy" id="2936439"/>
    <lineage>
        <taxon>Bacteria</taxon>
        <taxon>Bacillati</taxon>
        <taxon>Bacillota</taxon>
        <taxon>Clostridia</taxon>
        <taxon>Lachnospirales</taxon>
        <taxon>Vallitaleaceae</taxon>
        <taxon>Vallitalea</taxon>
    </lineage>
</organism>
<keyword evidence="6 9" id="KW-0227">DNA damage</keyword>
<feature type="active site" description="Nucleophile; methyl group acceptor" evidence="9">
    <location>
        <position position="127"/>
    </location>
</feature>
<keyword evidence="13" id="KW-1185">Reference proteome</keyword>
<feature type="domain" description="Methylated-DNA-[protein]-cysteine S-methyltransferase DNA binding" evidence="10">
    <location>
        <begin position="76"/>
        <end position="155"/>
    </location>
</feature>
<reference evidence="12" key="1">
    <citation type="submission" date="2022-06" db="EMBL/GenBank/DDBJ databases">
        <title>Vallitalea longa sp. nov., an anaerobic bacterium isolated from marine sediment.</title>
        <authorList>
            <person name="Hirano S."/>
            <person name="Terahara T."/>
            <person name="Mori K."/>
            <person name="Hamada M."/>
            <person name="Matsumoto R."/>
            <person name="Kobayashi T."/>
        </authorList>
    </citation>
    <scope>NUCLEOTIDE SEQUENCE</scope>
    <source>
        <strain evidence="12">SH18-1</strain>
    </source>
</reference>
<evidence type="ECO:0000256" key="8">
    <source>
        <dbReference type="ARBA" id="ARBA00049348"/>
    </source>
</evidence>
<comment type="miscellaneous">
    <text evidence="9">This enzyme catalyzes only one turnover and therefore is not strictly catalytic. According to one definition, an enzyme is a biocatalyst that acts repeatedly and over many reaction cycles.</text>
</comment>
<dbReference type="InterPro" id="IPR023546">
    <property type="entry name" value="MGMT"/>
</dbReference>
<dbReference type="AlphaFoldDB" id="A0A9W5YAX4"/>
<dbReference type="GO" id="GO:0005737">
    <property type="term" value="C:cytoplasm"/>
    <property type="evidence" value="ECO:0007669"/>
    <property type="project" value="UniProtKB-SubCell"/>
</dbReference>
<comment type="catalytic activity">
    <reaction evidence="1 9">
        <text>a 4-O-methyl-thymidine in DNA + L-cysteinyl-[protein] = a thymidine in DNA + S-methyl-L-cysteinyl-[protein]</text>
        <dbReference type="Rhea" id="RHEA:53428"/>
        <dbReference type="Rhea" id="RHEA-COMP:10131"/>
        <dbReference type="Rhea" id="RHEA-COMP:10132"/>
        <dbReference type="Rhea" id="RHEA-COMP:13555"/>
        <dbReference type="Rhea" id="RHEA-COMP:13556"/>
        <dbReference type="ChEBI" id="CHEBI:29950"/>
        <dbReference type="ChEBI" id="CHEBI:82612"/>
        <dbReference type="ChEBI" id="CHEBI:137386"/>
        <dbReference type="ChEBI" id="CHEBI:137387"/>
        <dbReference type="EC" id="2.1.1.63"/>
    </reaction>
</comment>
<dbReference type="Proteomes" id="UP001144256">
    <property type="component" value="Unassembled WGS sequence"/>
</dbReference>
<dbReference type="PANTHER" id="PTHR10815:SF5">
    <property type="entry name" value="METHYLATED-DNA--PROTEIN-CYSTEINE METHYLTRANSFERASE"/>
    <property type="match status" value="1"/>
</dbReference>
<dbReference type="NCBIfam" id="TIGR00589">
    <property type="entry name" value="ogt"/>
    <property type="match status" value="1"/>
</dbReference>
<dbReference type="Pfam" id="PF01035">
    <property type="entry name" value="DNA_binding_1"/>
    <property type="match status" value="1"/>
</dbReference>
<comment type="similarity">
    <text evidence="2 9">Belongs to the MGMT family.</text>
</comment>
<evidence type="ECO:0000256" key="4">
    <source>
        <dbReference type="ARBA" id="ARBA00022603"/>
    </source>
</evidence>
<dbReference type="RefSeq" id="WP_281815422.1">
    <property type="nucleotide sequence ID" value="NZ_BRLB01000005.1"/>
</dbReference>
<evidence type="ECO:0000256" key="9">
    <source>
        <dbReference type="HAMAP-Rule" id="MF_00772"/>
    </source>
</evidence>
<evidence type="ECO:0000256" key="2">
    <source>
        <dbReference type="ARBA" id="ARBA00008711"/>
    </source>
</evidence>
<dbReference type="InterPro" id="IPR036217">
    <property type="entry name" value="MethylDNA_cys_MeTrfase_DNAb"/>
</dbReference>
<evidence type="ECO:0000256" key="6">
    <source>
        <dbReference type="ARBA" id="ARBA00022763"/>
    </source>
</evidence>
<dbReference type="FunFam" id="1.10.10.10:FF:000214">
    <property type="entry name" value="Methylated-DNA--protein-cysteine methyltransferase"/>
    <property type="match status" value="1"/>
</dbReference>
<dbReference type="GO" id="GO:0003908">
    <property type="term" value="F:methylated-DNA-[protein]-cysteine S-methyltransferase activity"/>
    <property type="evidence" value="ECO:0007669"/>
    <property type="project" value="UniProtKB-UniRule"/>
</dbReference>
<evidence type="ECO:0000259" key="10">
    <source>
        <dbReference type="Pfam" id="PF01035"/>
    </source>
</evidence>
<feature type="domain" description="Methylguanine DNA methyltransferase ribonuclease-like" evidence="11">
    <location>
        <begin position="1"/>
        <end position="71"/>
    </location>
</feature>
<dbReference type="Pfam" id="PF02870">
    <property type="entry name" value="Methyltransf_1N"/>
    <property type="match status" value="1"/>
</dbReference>
<dbReference type="PROSITE" id="PS00374">
    <property type="entry name" value="MGMT"/>
    <property type="match status" value="1"/>
</dbReference>
<keyword evidence="3 9" id="KW-0963">Cytoplasm</keyword>
<dbReference type="EC" id="2.1.1.63" evidence="9"/>
<comment type="subcellular location">
    <subcellularLocation>
        <location evidence="9">Cytoplasm</location>
    </subcellularLocation>
</comment>
<dbReference type="Gene3D" id="1.10.10.10">
    <property type="entry name" value="Winged helix-like DNA-binding domain superfamily/Winged helix DNA-binding domain"/>
    <property type="match status" value="1"/>
</dbReference>
<evidence type="ECO:0000259" key="11">
    <source>
        <dbReference type="Pfam" id="PF02870"/>
    </source>
</evidence>
<proteinExistence type="inferred from homology"/>
<dbReference type="EMBL" id="BRLB01000005">
    <property type="protein sequence ID" value="GKX29759.1"/>
    <property type="molecule type" value="Genomic_DNA"/>
</dbReference>
<sequence length="159" mass="18191">MYYGIYDSPLFPIIVVGNEEGLIYIHLETKTGKKFDISEKWIRNEDFFKETFRQLDEYFKGQRMDFDLKLNPNGTEFQKKVWNALIEIPFGTICSYKDIAMAIDNPKACRAVGMANSKNPIAIVIPCHRVIGKNGKLVGYAGGIDTKEKLLDLEKSFIK</sequence>
<dbReference type="SUPFAM" id="SSF46767">
    <property type="entry name" value="Methylated DNA-protein cysteine methyltransferase, C-terminal domain"/>
    <property type="match status" value="1"/>
</dbReference>
<evidence type="ECO:0000313" key="13">
    <source>
        <dbReference type="Proteomes" id="UP001144256"/>
    </source>
</evidence>